<feature type="region of interest" description="Disordered" evidence="1">
    <location>
        <begin position="1332"/>
        <end position="1395"/>
    </location>
</feature>
<keyword evidence="3" id="KW-1185">Reference proteome</keyword>
<gene>
    <name evidence="2" type="ORF">J0S82_020790</name>
</gene>
<reference evidence="2" key="1">
    <citation type="journal article" date="2021" name="Evol. Appl.">
        <title>The genome of the Pyrenean desman and the effects of bottlenecks and inbreeding on the genomic landscape of an endangered species.</title>
        <authorList>
            <person name="Escoda L."/>
            <person name="Castresana J."/>
        </authorList>
    </citation>
    <scope>NUCLEOTIDE SEQUENCE</scope>
    <source>
        <strain evidence="2">IBE-C5619</strain>
    </source>
</reference>
<feature type="region of interest" description="Disordered" evidence="1">
    <location>
        <begin position="1520"/>
        <end position="1545"/>
    </location>
</feature>
<dbReference type="OrthoDB" id="449052at2759"/>
<feature type="region of interest" description="Disordered" evidence="1">
    <location>
        <begin position="129"/>
        <end position="167"/>
    </location>
</feature>
<feature type="region of interest" description="Disordered" evidence="1">
    <location>
        <begin position="2161"/>
        <end position="2221"/>
    </location>
</feature>
<feature type="region of interest" description="Disordered" evidence="1">
    <location>
        <begin position="2391"/>
        <end position="2495"/>
    </location>
</feature>
<protein>
    <submittedName>
        <fullName evidence="2">5'-AMP-activated protein kinase subunit gamma-2</fullName>
    </submittedName>
</protein>
<proteinExistence type="predicted"/>
<dbReference type="Proteomes" id="UP000700334">
    <property type="component" value="Unassembled WGS sequence"/>
</dbReference>
<feature type="region of interest" description="Disordered" evidence="1">
    <location>
        <begin position="65"/>
        <end position="95"/>
    </location>
</feature>
<feature type="compositionally biased region" description="Low complexity" evidence="1">
    <location>
        <begin position="1371"/>
        <end position="1382"/>
    </location>
</feature>
<feature type="compositionally biased region" description="Low complexity" evidence="1">
    <location>
        <begin position="748"/>
        <end position="760"/>
    </location>
</feature>
<keyword evidence="2" id="KW-0418">Kinase</keyword>
<organism evidence="2 3">
    <name type="scientific">Galemys pyrenaicus</name>
    <name type="common">Iberian desman</name>
    <name type="synonym">Pyrenean desman</name>
    <dbReference type="NCBI Taxonomy" id="202257"/>
    <lineage>
        <taxon>Eukaryota</taxon>
        <taxon>Metazoa</taxon>
        <taxon>Chordata</taxon>
        <taxon>Craniata</taxon>
        <taxon>Vertebrata</taxon>
        <taxon>Euteleostomi</taxon>
        <taxon>Mammalia</taxon>
        <taxon>Eutheria</taxon>
        <taxon>Laurasiatheria</taxon>
        <taxon>Eulipotyphla</taxon>
        <taxon>Talpidae</taxon>
        <taxon>Galemys</taxon>
    </lineage>
</organism>
<feature type="compositionally biased region" description="Polar residues" evidence="1">
    <location>
        <begin position="2469"/>
        <end position="2481"/>
    </location>
</feature>
<evidence type="ECO:0000313" key="2">
    <source>
        <dbReference type="EMBL" id="KAG8506138.1"/>
    </source>
</evidence>
<feature type="region of interest" description="Disordered" evidence="1">
    <location>
        <begin position="1805"/>
        <end position="1829"/>
    </location>
</feature>
<dbReference type="GO" id="GO:0016301">
    <property type="term" value="F:kinase activity"/>
    <property type="evidence" value="ECO:0007669"/>
    <property type="project" value="UniProtKB-KW"/>
</dbReference>
<dbReference type="EMBL" id="JAGFMF010012182">
    <property type="protein sequence ID" value="KAG8506138.1"/>
    <property type="molecule type" value="Genomic_DNA"/>
</dbReference>
<feature type="region of interest" description="Disordered" evidence="1">
    <location>
        <begin position="2074"/>
        <end position="2099"/>
    </location>
</feature>
<feature type="compositionally biased region" description="Gly residues" evidence="1">
    <location>
        <begin position="2194"/>
        <end position="2207"/>
    </location>
</feature>
<feature type="compositionally biased region" description="Polar residues" evidence="1">
    <location>
        <begin position="129"/>
        <end position="140"/>
    </location>
</feature>
<comment type="caution">
    <text evidence="2">The sequence shown here is derived from an EMBL/GenBank/DDBJ whole genome shotgun (WGS) entry which is preliminary data.</text>
</comment>
<keyword evidence="2" id="KW-0808">Transferase</keyword>
<feature type="compositionally biased region" description="Low complexity" evidence="1">
    <location>
        <begin position="2402"/>
        <end position="2432"/>
    </location>
</feature>
<name>A0A8J6DHF9_GALPY</name>
<evidence type="ECO:0000313" key="3">
    <source>
        <dbReference type="Proteomes" id="UP000700334"/>
    </source>
</evidence>
<feature type="region of interest" description="Disordered" evidence="1">
    <location>
        <begin position="293"/>
        <end position="314"/>
    </location>
</feature>
<feature type="region of interest" description="Disordered" evidence="1">
    <location>
        <begin position="813"/>
        <end position="887"/>
    </location>
</feature>
<sequence length="2495" mass="263902">MVVGVVLRPSCLAQAQARRLPRQRAWWGCRHLSPPPRLSHPQDLPRSRSVKYACQLVSSSSRGFVGRGGVGEGTQPRQGVCVSPWGPDPQRQSCARPAGPLVVLRRSPVPTPPCRAGCPSLNGFLSAHFSSPNSPRNSATPEPPLSDHGAVGGQPEDGNPGSAQVSQLPLDGVCRAGEKLTTTSEHPLFAAREPHFPLGWRNRPLAPATYSFSTALTQIRGAGALIWHFQLPHGFVWSHHRGLTFGREWSLGVRELSSLLLQSSSSPGSGRETRPFRPGHCTQPVCDQGCGTHREHAGAGASQGASTRPARRLLETPGPPLQPCVTPWSWTQAPAPPVGYGLRLLCAPVGMWGWAVVGAPFLGTFIAQSLQMMKFTSSQCAKTGTRHSILNALERSAVCAATRQAEGGVCAPLRPVAAAALPWPPAVLRTPPPPLRHAFPGSHQLSRPFGLTSCLARLAVSQFHDCGAPVSWSSRLAFLHVCPWSALGFRKLQHLIRPDAQQCPQLAGPRHLHRSLLAVGGRRAVSSLRAHLPAPPCVTRPVLDTLDRLTEPPVLLRHLPPGPDVPNLRHPCPSFLNKQGSQHLSNLGAVSAHGPVCVPTRTQGPRPPRPPTHPCLWVGLGREEALAPAPRVRGQASATSGLGGDCVLPLNGTAWGGRSAQWQESPCPPGCGLPAPARAPSWVASPSDGRLRVPLGGEKQPQEFSSGSASPVCVCNGRRQSLGPAGHAKWKLGPVDTTPVLRAQAKRGPSFSSAGGAPSSDTSRDLAASQGLRTVFGKRPPATPEVGAKGGGTWSGAFQDTLAVTTSRSERLAGWASDSEHPTALTPSLSCSQQCRSQTPLAGRWERPRRAPGDFSSSSLHPVRPPGRSAAGPSLAGPAQRPGPRGTIRMGLLAAKQTNRPRSPANLVCCVSLSQPPPPPEATLWLWLLLEWDSQSLPMAHMGPCVAWGGPGLDCPRWPPADHCRASSLTSLCCLKRDLEQDPRAQGPGCGLLHPCPLHSARTRRRGQAQDAATTAALVQLDCGLGLLGSFGRPLGWASCPLGPVRPPVAVVPGTLCISLGLLDLSRLLPGGRTQCRCAPTWPQRPDAGGEEAAPRVCPVLVHLLLRAGWKPHHAVPTSLPSISGRTLRFLWFQKVLEAAPRPDGCDHKPEEPGQERVHAELPVTEKDALPQSRVLGAKRQRCQQNRKEWAVGTRRAAAQGDTEKAACLEVWHLAVVRAGPSLPGGFETLPGASGHLRQQALLLGRFPGARPAVTPALSCFPAGAAGEWVCSCPGQVDTGPAGLPTGVTPWGPLPCCPVTAWAREGKRQGLAPALAVKTRFFHRRRFLGTRSRATCPPLESPPSGASRPADAPPLRRRPPDSPRGPDEALARAPCAPAAASLPRDERGGQQESCSRPLPLGALLVLAPPPGAPCSPLQRGRGGAGRRRVGGKGCGLALAGGGEPLLSVAVELGPKREGPPRCPSSRGQQVACGPQIPAGPLRAGAAAASPVSLGHAALGRITVTSGDSLKELWPGQVDFAGSRVGSGRQSPGPPSESHPSTPLPVTLLGPKVSPVAIWVALLRGSMCTPGLTCRSGDPWEKAVLPGAWPSPHLRGLPIPRLRADPHPVASPHCPSTPFPGRNVGWEKRAGQVPSPLRKVTLGQGGEGVGRRPRGPAPGSGTQGSVLEPAALAPLPSAWCLHAGFCGALARQGSRCVRRRAAPGVAGTPGLLRGPVRAGGGGRGGWRAQGPRAPFFREELFLVGGWQADTQVGWAWSLDGAGLWPGGAGERGRENRLRNFSESQEWLCNAKVSQRPQLAVALASRLPTPAHTGPENPPVALEDSSKPVQTQALAPTVQQASDEIASSAAHLPRGRHEKSNPHMSKIPQMQATEQGPEAPSGSVLVNRWLSSAWGTGQHLQRGDGPDLLTQCPPARSAGNLLSGSKERSLAFRDSWRGWRDMGRMRQGILDERGVEACDAMTWGDLPARGHSHELPSGRQDNHLPFLLPSGPWRDPGDRNYTVYSDGPRASLSHGRKGPLNACWQPPAERRLDVGSVGGVSPPLLPGTSLEGRLTGLHPGVASVCRAICCVRGSSCGKEPHGTRRSPAPEPHSSRPALGDCRRLGTGGVCEKTFTSQPEALRELAFAGLRELPLITSVGRQGQHLEGGQGGTWVLGAEDTAVARDPGRHRHDQSSATRLRPLTPARQLPSKQQNEGGAGPRRGGAGAVGGARANLSSGEGDPRWRRVRGHLREIRPHCLRAPRKRLRKGILRHVYFYLYRDAGSPGKGDPGEAPSRCERVDLVSHGAGCRWGVPGPDYYVFCFTVVLPPLPTPDPACVAVTLPWRSHVSNWGPPLRVSGCLEGQVARPWGGVRGSRLSPRCGLLSSLLGVMAEPREGDLSSFAMPLLDGDLESSEKHSSRKVDSAFSSGSPSKGFFSRGPQHRPSSPVSAPVRPKTSPGSPKTVFPFSYQESPPRSPRRMSFSGIFRSSCKDTSPGCNPSTSPGGIRFFSRSRKSKT</sequence>
<feature type="region of interest" description="Disordered" evidence="1">
    <location>
        <begin position="1628"/>
        <end position="1664"/>
    </location>
</feature>
<accession>A0A8J6DHF9</accession>
<feature type="region of interest" description="Disordered" evidence="1">
    <location>
        <begin position="1456"/>
        <end position="1475"/>
    </location>
</feature>
<feature type="compositionally biased region" description="Basic and acidic residues" evidence="1">
    <location>
        <begin position="2391"/>
        <end position="2401"/>
    </location>
</feature>
<feature type="region of interest" description="Disordered" evidence="1">
    <location>
        <begin position="746"/>
        <end position="796"/>
    </location>
</feature>
<evidence type="ECO:0000256" key="1">
    <source>
        <dbReference type="SAM" id="MobiDB-lite"/>
    </source>
</evidence>
<feature type="region of interest" description="Disordered" evidence="1">
    <location>
        <begin position="1895"/>
        <end position="1922"/>
    </location>
</feature>
<feature type="compositionally biased region" description="Basic and acidic residues" evidence="1">
    <location>
        <begin position="1358"/>
        <end position="1370"/>
    </location>
</feature>
<feature type="compositionally biased region" description="Polar residues" evidence="1">
    <location>
        <begin position="825"/>
        <end position="840"/>
    </location>
</feature>